<organism evidence="2 3">
    <name type="scientific">Eiseniibacteriota bacterium</name>
    <dbReference type="NCBI Taxonomy" id="2212470"/>
    <lineage>
        <taxon>Bacteria</taxon>
        <taxon>Candidatus Eiseniibacteriota</taxon>
    </lineage>
</organism>
<proteinExistence type="predicted"/>
<dbReference type="Proteomes" id="UP000547674">
    <property type="component" value="Unassembled WGS sequence"/>
</dbReference>
<reference evidence="2 3" key="1">
    <citation type="submission" date="2020-03" db="EMBL/GenBank/DDBJ databases">
        <title>Metabolic flexibility allows generalist bacteria to become dominant in a frequently disturbed ecosystem.</title>
        <authorList>
            <person name="Chen Y.-J."/>
            <person name="Leung P.M."/>
            <person name="Bay S.K."/>
            <person name="Hugenholtz P."/>
            <person name="Kessler A.J."/>
            <person name="Shelley G."/>
            <person name="Waite D.W."/>
            <person name="Cook P.L."/>
            <person name="Greening C."/>
        </authorList>
    </citation>
    <scope>NUCLEOTIDE SEQUENCE [LARGE SCALE GENOMIC DNA]</scope>
    <source>
        <strain evidence="2">SS_bin_28</strain>
    </source>
</reference>
<evidence type="ECO:0000256" key="1">
    <source>
        <dbReference type="SAM" id="SignalP"/>
    </source>
</evidence>
<feature type="signal peptide" evidence="1">
    <location>
        <begin position="1"/>
        <end position="21"/>
    </location>
</feature>
<evidence type="ECO:0000313" key="3">
    <source>
        <dbReference type="Proteomes" id="UP000547674"/>
    </source>
</evidence>
<keyword evidence="1" id="KW-0732">Signal</keyword>
<comment type="caution">
    <text evidence="2">The sequence shown here is derived from an EMBL/GenBank/DDBJ whole genome shotgun (WGS) entry which is preliminary data.</text>
</comment>
<protein>
    <recommendedName>
        <fullName evidence="4">Intracellular proteinase inhibitor BsuPI domain-containing protein</fullName>
    </recommendedName>
</protein>
<accession>A0A7Y2E700</accession>
<dbReference type="AlphaFoldDB" id="A0A7Y2E700"/>
<evidence type="ECO:0000313" key="2">
    <source>
        <dbReference type="EMBL" id="NNF05492.1"/>
    </source>
</evidence>
<gene>
    <name evidence="2" type="ORF">HKN21_01905</name>
</gene>
<evidence type="ECO:0008006" key="4">
    <source>
        <dbReference type="Google" id="ProtNLM"/>
    </source>
</evidence>
<name>A0A7Y2E700_UNCEI</name>
<dbReference type="EMBL" id="JABDJR010000063">
    <property type="protein sequence ID" value="NNF05492.1"/>
    <property type="molecule type" value="Genomic_DNA"/>
</dbReference>
<sequence length="201" mass="21872">MCRILCLVAVAAVLNAPKAISCELPPHFENTTIVEESGIRVILATDLEHYSPGSEVTFYLSVTNLGDEVVSFYSPAWPMQMFSVLPGGCTDLYQEGCLDHVVFMHPEVVYFPGDSVTLDPGECSSWTHQWDGLTQDEDTGEYRVPAEGLYSVIGGLYEYQGYPNPILFVAPPGGALLTISLGDVSVGAESASWGHIKSRYN</sequence>
<feature type="chain" id="PRO_5031534481" description="Intracellular proteinase inhibitor BsuPI domain-containing protein" evidence="1">
    <location>
        <begin position="22"/>
        <end position="201"/>
    </location>
</feature>